<protein>
    <submittedName>
        <fullName evidence="7">Penicillin-binding protein 2</fullName>
    </submittedName>
</protein>
<evidence type="ECO:0000313" key="8">
    <source>
        <dbReference type="Proteomes" id="UP000557872"/>
    </source>
</evidence>
<name>A0A851GMC6_9BACT</name>
<feature type="domain" description="Penicillin-binding protein transpeptidase" evidence="5">
    <location>
        <begin position="300"/>
        <end position="608"/>
    </location>
</feature>
<dbReference type="RefSeq" id="WP_178933081.1">
    <property type="nucleotide sequence ID" value="NZ_JACBAZ010000004.1"/>
</dbReference>
<dbReference type="Gene3D" id="3.90.1310.10">
    <property type="entry name" value="Penicillin-binding protein 2a (Domain 2)"/>
    <property type="match status" value="1"/>
</dbReference>
<dbReference type="GO" id="GO:0071555">
    <property type="term" value="P:cell wall organization"/>
    <property type="evidence" value="ECO:0007669"/>
    <property type="project" value="TreeGrafter"/>
</dbReference>
<dbReference type="InterPro" id="IPR001460">
    <property type="entry name" value="PCN-bd_Tpept"/>
</dbReference>
<dbReference type="PANTHER" id="PTHR30627">
    <property type="entry name" value="PEPTIDOGLYCAN D,D-TRANSPEPTIDASE"/>
    <property type="match status" value="1"/>
</dbReference>
<keyword evidence="3" id="KW-0472">Membrane</keyword>
<organism evidence="7 8">
    <name type="scientific">Oceaniferula marina</name>
    <dbReference type="NCBI Taxonomy" id="2748318"/>
    <lineage>
        <taxon>Bacteria</taxon>
        <taxon>Pseudomonadati</taxon>
        <taxon>Verrucomicrobiota</taxon>
        <taxon>Verrucomicrobiia</taxon>
        <taxon>Verrucomicrobiales</taxon>
        <taxon>Verrucomicrobiaceae</taxon>
        <taxon>Oceaniferula</taxon>
    </lineage>
</organism>
<dbReference type="InterPro" id="IPR005311">
    <property type="entry name" value="PBP_dimer"/>
</dbReference>
<keyword evidence="2" id="KW-0645">Protease</keyword>
<dbReference type="EMBL" id="JACBAZ010000004">
    <property type="protein sequence ID" value="NWK56295.1"/>
    <property type="molecule type" value="Genomic_DNA"/>
</dbReference>
<evidence type="ECO:0000259" key="5">
    <source>
        <dbReference type="Pfam" id="PF00905"/>
    </source>
</evidence>
<dbReference type="GO" id="GO:0004180">
    <property type="term" value="F:carboxypeptidase activity"/>
    <property type="evidence" value="ECO:0007669"/>
    <property type="project" value="UniProtKB-KW"/>
</dbReference>
<feature type="region of interest" description="Disordered" evidence="4">
    <location>
        <begin position="617"/>
        <end position="637"/>
    </location>
</feature>
<keyword evidence="2" id="KW-0378">Hydrolase</keyword>
<reference evidence="7 8" key="1">
    <citation type="submission" date="2020-07" db="EMBL/GenBank/DDBJ databases">
        <title>Roseicoccus Jingziensis gen. nov., sp. nov., isolated from coastal seawater.</title>
        <authorList>
            <person name="Feng X."/>
        </authorList>
    </citation>
    <scope>NUCLEOTIDE SEQUENCE [LARGE SCALE GENOMIC DNA]</scope>
    <source>
        <strain evidence="7 8">N1E253</strain>
    </source>
</reference>
<dbReference type="SUPFAM" id="SSF56601">
    <property type="entry name" value="beta-lactamase/transpeptidase-like"/>
    <property type="match status" value="1"/>
</dbReference>
<dbReference type="Pfam" id="PF03717">
    <property type="entry name" value="PBP_dimer"/>
    <property type="match status" value="1"/>
</dbReference>
<comment type="caution">
    <text evidence="7">The sequence shown here is derived from an EMBL/GenBank/DDBJ whole genome shotgun (WGS) entry which is preliminary data.</text>
</comment>
<evidence type="ECO:0000259" key="6">
    <source>
        <dbReference type="Pfam" id="PF03717"/>
    </source>
</evidence>
<gene>
    <name evidence="7" type="ORF">HW115_11790</name>
</gene>
<comment type="subcellular location">
    <subcellularLocation>
        <location evidence="1">Membrane</location>
    </subcellularLocation>
</comment>
<dbReference type="SUPFAM" id="SSF56519">
    <property type="entry name" value="Penicillin binding protein dimerisation domain"/>
    <property type="match status" value="1"/>
</dbReference>
<keyword evidence="8" id="KW-1185">Reference proteome</keyword>
<proteinExistence type="predicted"/>
<keyword evidence="2" id="KW-0121">Carboxypeptidase</keyword>
<sequence length="637" mass="71109">MNLKSFRRRCLFLCLTFVVGLSALSARLIYLQVIKADDYAKMSDRVSIRKEILRANRGCIVDTNNQLIARNIPRALMALDKKLLMDTGPASLSLANLELRGSDEWNEWDARARDRNIRSRASRLKDEMPAEDIVQQHIEHVISTFARPLGMTREELRLCMQLDQEKKKYVVIKKDLSEDEAYKLKQLGREHSIVHAFHYEESQKRWYVMPEMASHIIGYTDHQSEGKAGIESRMNRYMAGHDGYVKNHRDKFDLLAVAKPQEISPPRHGLNIQLTLDMGLQAILEEELEAGLREFYAEKGSIVLMNPHTGEVLAMASYPSYNLNTREDVVKNGFDFATQAIYEPGSTFKVIAAAGALDKGLVSPQTEIFCHYGLYRNGSVRVPDHHPYGNLTVEQVLAKSSNPGAYKLALLLGRKNYYDYVSAFGFGKKTNIAMAGESAGVVRNTGNPTDFSRVSYGYAVSVTPLQVACAYSAIANGGRLMRPLLVKSIMANDGTVVMNYKPEPVRRVLKERTAMQMLKALATVVDIKGTAKRAKVEGYQVAGKTGTSKKLDFKNGGYLDGRYTVSFAGMMPAEKPAFVCVVVVDDPQTTEVKRYGGTIAAPIFAKVAKRVANRMGLKPTEPIEPKETTEPLAQTHH</sequence>
<dbReference type="InterPro" id="IPR036138">
    <property type="entry name" value="PBP_dimer_sf"/>
</dbReference>
<dbReference type="InterPro" id="IPR050515">
    <property type="entry name" value="Beta-lactam/transpept"/>
</dbReference>
<dbReference type="Pfam" id="PF00905">
    <property type="entry name" value="Transpeptidase"/>
    <property type="match status" value="1"/>
</dbReference>
<evidence type="ECO:0000256" key="2">
    <source>
        <dbReference type="ARBA" id="ARBA00022645"/>
    </source>
</evidence>
<accession>A0A851GMC6</accession>
<dbReference type="GO" id="GO:0008658">
    <property type="term" value="F:penicillin binding"/>
    <property type="evidence" value="ECO:0007669"/>
    <property type="project" value="InterPro"/>
</dbReference>
<evidence type="ECO:0000256" key="3">
    <source>
        <dbReference type="ARBA" id="ARBA00023136"/>
    </source>
</evidence>
<dbReference type="InterPro" id="IPR012338">
    <property type="entry name" value="Beta-lactam/transpept-like"/>
</dbReference>
<dbReference type="Gene3D" id="3.40.710.10">
    <property type="entry name" value="DD-peptidase/beta-lactamase superfamily"/>
    <property type="match status" value="1"/>
</dbReference>
<evidence type="ECO:0000256" key="4">
    <source>
        <dbReference type="SAM" id="MobiDB-lite"/>
    </source>
</evidence>
<dbReference type="PANTHER" id="PTHR30627:SF1">
    <property type="entry name" value="PEPTIDOGLYCAN D,D-TRANSPEPTIDASE FTSI"/>
    <property type="match status" value="1"/>
</dbReference>
<evidence type="ECO:0000313" key="7">
    <source>
        <dbReference type="EMBL" id="NWK56295.1"/>
    </source>
</evidence>
<dbReference type="GO" id="GO:0005886">
    <property type="term" value="C:plasma membrane"/>
    <property type="evidence" value="ECO:0007669"/>
    <property type="project" value="TreeGrafter"/>
</dbReference>
<evidence type="ECO:0000256" key="1">
    <source>
        <dbReference type="ARBA" id="ARBA00004370"/>
    </source>
</evidence>
<dbReference type="Proteomes" id="UP000557872">
    <property type="component" value="Unassembled WGS sequence"/>
</dbReference>
<dbReference type="Gene3D" id="3.30.450.330">
    <property type="match status" value="1"/>
</dbReference>
<dbReference type="AlphaFoldDB" id="A0A851GMC6"/>
<feature type="domain" description="Penicillin-binding protein dimerisation" evidence="6">
    <location>
        <begin position="54"/>
        <end position="251"/>
    </location>
</feature>